<comment type="caution">
    <text evidence="1">The sequence shown here is derived from an EMBL/GenBank/DDBJ whole genome shotgun (WGS) entry which is preliminary data.</text>
</comment>
<gene>
    <name evidence="1" type="ORF">CAL24_19930</name>
</gene>
<proteinExistence type="predicted"/>
<sequence>MKHDMIYDGQRLNWAGHGSFRATSGLPGFQTPAEFCTPESGPVPPGYYKVFLADQGVAQDDGRGACNLKPAWGIQSIPRGADAGDCEEFWVNWGSNRARMEPADAATRNRCAPIRGGFYLHDSTKGYSHGCIEVEGRIFPLLRTYARGNGRATMIIKVDYVGDRATNGGTLVE</sequence>
<name>A0A261VEP1_9BORD</name>
<protein>
    <submittedName>
        <fullName evidence="1">DUF2778 domain-containing protein</fullName>
    </submittedName>
</protein>
<dbReference type="RefSeq" id="WP_028352755.1">
    <property type="nucleotide sequence ID" value="NZ_NEVT01000008.1"/>
</dbReference>
<reference evidence="2" key="1">
    <citation type="submission" date="2017-05" db="EMBL/GenBank/DDBJ databases">
        <title>Complete and WGS of Bordetella genogroups.</title>
        <authorList>
            <person name="Spilker T."/>
            <person name="Lipuma J."/>
        </authorList>
    </citation>
    <scope>NUCLEOTIDE SEQUENCE [LARGE SCALE GENOMIC DNA]</scope>
    <source>
        <strain evidence="2">AU8256</strain>
    </source>
</reference>
<evidence type="ECO:0000313" key="1">
    <source>
        <dbReference type="EMBL" id="OZI72559.1"/>
    </source>
</evidence>
<organism evidence="1 2">
    <name type="scientific">Bordetella genomosp. 2</name>
    <dbReference type="NCBI Taxonomy" id="1983456"/>
    <lineage>
        <taxon>Bacteria</taxon>
        <taxon>Pseudomonadati</taxon>
        <taxon>Pseudomonadota</taxon>
        <taxon>Betaproteobacteria</taxon>
        <taxon>Burkholderiales</taxon>
        <taxon>Alcaligenaceae</taxon>
        <taxon>Bordetella</taxon>
    </lineage>
</organism>
<dbReference type="EMBL" id="NEVT01000008">
    <property type="protein sequence ID" value="OZI72559.1"/>
    <property type="molecule type" value="Genomic_DNA"/>
</dbReference>
<dbReference type="Proteomes" id="UP000215633">
    <property type="component" value="Unassembled WGS sequence"/>
</dbReference>
<accession>A0A261VEP1</accession>
<evidence type="ECO:0000313" key="2">
    <source>
        <dbReference type="Proteomes" id="UP000215633"/>
    </source>
</evidence>
<keyword evidence="2" id="KW-1185">Reference proteome</keyword>
<dbReference type="AlphaFoldDB" id="A0A261VEP1"/>